<evidence type="ECO:0000313" key="2">
    <source>
        <dbReference type="WBParaSite" id="TMUE_1000004892.1"/>
    </source>
</evidence>
<keyword evidence="1" id="KW-1185">Reference proteome</keyword>
<organism evidence="1 2">
    <name type="scientific">Trichuris muris</name>
    <name type="common">Mouse whipworm</name>
    <dbReference type="NCBI Taxonomy" id="70415"/>
    <lineage>
        <taxon>Eukaryota</taxon>
        <taxon>Metazoa</taxon>
        <taxon>Ecdysozoa</taxon>
        <taxon>Nematoda</taxon>
        <taxon>Enoplea</taxon>
        <taxon>Dorylaimia</taxon>
        <taxon>Trichinellida</taxon>
        <taxon>Trichuridae</taxon>
        <taxon>Trichuris</taxon>
    </lineage>
</organism>
<evidence type="ECO:0000313" key="1">
    <source>
        <dbReference type="Proteomes" id="UP000046395"/>
    </source>
</evidence>
<accession>A0A5S6QD79</accession>
<sequence length="111" mass="13152">MYRLSGVNRRLRVDAFYGRRQGERLYFRKEHCTYRSSYSRRPHCGTVHGVGQERYDSSNHADNQRYNYSCACSNPPYAQYNYSQGMQCNLFNVLKIHLHQFFPTFCPPSPP</sequence>
<dbReference type="Proteomes" id="UP000046395">
    <property type="component" value="Unassembled WGS sequence"/>
</dbReference>
<protein>
    <submittedName>
        <fullName evidence="2">Uncharacterized protein</fullName>
    </submittedName>
</protein>
<reference evidence="2" key="1">
    <citation type="submission" date="2019-12" db="UniProtKB">
        <authorList>
            <consortium name="WormBaseParasite"/>
        </authorList>
    </citation>
    <scope>IDENTIFICATION</scope>
</reference>
<dbReference type="AlphaFoldDB" id="A0A5S6QD79"/>
<proteinExistence type="predicted"/>
<name>A0A5S6QD79_TRIMR</name>
<dbReference type="WBParaSite" id="TMUE_1000004892.1">
    <property type="protein sequence ID" value="TMUE_1000004892.1"/>
    <property type="gene ID" value="WBGene00299138"/>
</dbReference>